<evidence type="ECO:0000313" key="2">
    <source>
        <dbReference type="Proteomes" id="UP001234297"/>
    </source>
</evidence>
<name>A0ACC2LL12_PERAE</name>
<evidence type="ECO:0000313" key="1">
    <source>
        <dbReference type="EMBL" id="KAJ8634114.1"/>
    </source>
</evidence>
<comment type="caution">
    <text evidence="1">The sequence shown here is derived from an EMBL/GenBank/DDBJ whole genome shotgun (WGS) entry which is preliminary data.</text>
</comment>
<gene>
    <name evidence="1" type="ORF">MRB53_027450</name>
</gene>
<dbReference type="EMBL" id="CM056816">
    <property type="protein sequence ID" value="KAJ8634114.1"/>
    <property type="molecule type" value="Genomic_DNA"/>
</dbReference>
<accession>A0ACC2LL12</accession>
<sequence length="1034" mass="116226">MESVSVKEETLELEAPKSQFPKPSLDAPNPDPANVIDLSSSSGGSGRDSDSDDDDVLDSTRKRSMVSDNGKGGPPSKKPKPVDYVLPAGFLDPLPPDEILPEPEQELALVSFSPPRPKGGDQSFKQFWKAGDYVGNPTKDFSATAVGMDHLRVHPKFLHSNATSHKWVLGAFAELLDNSLDEVCNGSTYCNIDMLENKKDRRRMLLIEDNGGGMDPDKMRQCMSLGYSVKSNQANTIGQYGNGFKTSTMRLGADVIVFSRCCGKDGKSPTQSIGLLSYTFLRSTRKEDIVVPMLDYERNGTAWNKMMRSQEVDWNRNVETIVEWSPYSSEADLLLQFNLMKEQGTRIIIYNLWEDDQGELELDFSADRHDIQIRGVNRDEKKIQMAKQFPNSRHFLTYRHSLRSYASILYLRFPLGFRIVLRGKDVMHHNIVNDMMLIQEVTYRPHTGSDGVPKDSNMVAVVTMGFVKDAKDHIDVQGFNVYHKNRLIKPFWRLWNAAGSDGRGVIGVLEANFVEPAHDKQGFERTTVLSRLEAKLVQMQKTYWSTNCHYIGYAPRRNKKLVNASSSREDSPEVIPQSSSRHSRQSKITGSLTEGKAGSTRHANAHVSSGRENGKAASKFGKKASNPHSRLRERSTPSGEESDDEVLRPHERLENEYDIDKASPAQKSSQRISSHRSQPSYSDDSEPEHQSSKAGTKRVSTRARSKAADGACNGDGLDQGDSDAHAKKLEEENCELKERLKKLEETMALELQFERDRNKTLEAKFREAERKLEESSKEQEALIDIFSEERTRRDREEENLRKKLKDASTTIRELLEKVAWFGRLKFEFLSGIKTIFSDPRPSFGLQSMERKRFSKLRSTLTASLRLIVLAVVAVAVSAGFVAFHFGTMHQQTQLQVEISSSDNHSRTSPHRKLLEQGGGDAEPERAGPGFGLCKHELRVYQGQTAPLPSGIPTYTVNILNLCQARCDISEIHLRCGRFSSARLINPKVFRRLRLNDCLVNDGKPIHAGGSVSFQYADTFSYPMQIGSYKCSNHN</sequence>
<organism evidence="1 2">
    <name type="scientific">Persea americana</name>
    <name type="common">Avocado</name>
    <dbReference type="NCBI Taxonomy" id="3435"/>
    <lineage>
        <taxon>Eukaryota</taxon>
        <taxon>Viridiplantae</taxon>
        <taxon>Streptophyta</taxon>
        <taxon>Embryophyta</taxon>
        <taxon>Tracheophyta</taxon>
        <taxon>Spermatophyta</taxon>
        <taxon>Magnoliopsida</taxon>
        <taxon>Magnoliidae</taxon>
        <taxon>Laurales</taxon>
        <taxon>Lauraceae</taxon>
        <taxon>Persea</taxon>
    </lineage>
</organism>
<protein>
    <submittedName>
        <fullName evidence="1">Uncharacterized protein</fullName>
    </submittedName>
</protein>
<dbReference type="Proteomes" id="UP001234297">
    <property type="component" value="Chromosome 8"/>
</dbReference>
<keyword evidence="2" id="KW-1185">Reference proteome</keyword>
<proteinExistence type="predicted"/>
<reference evidence="1 2" key="1">
    <citation type="journal article" date="2022" name="Hortic Res">
        <title>A haplotype resolved chromosomal level avocado genome allows analysis of novel avocado genes.</title>
        <authorList>
            <person name="Nath O."/>
            <person name="Fletcher S.J."/>
            <person name="Hayward A."/>
            <person name="Shaw L.M."/>
            <person name="Masouleh A.K."/>
            <person name="Furtado A."/>
            <person name="Henry R.J."/>
            <person name="Mitter N."/>
        </authorList>
    </citation>
    <scope>NUCLEOTIDE SEQUENCE [LARGE SCALE GENOMIC DNA]</scope>
    <source>
        <strain evidence="2">cv. Hass</strain>
    </source>
</reference>